<comment type="caution">
    <text evidence="2">The sequence shown here is derived from an EMBL/GenBank/DDBJ whole genome shotgun (WGS) entry which is preliminary data.</text>
</comment>
<dbReference type="SUPFAM" id="SSF47598">
    <property type="entry name" value="Ribbon-helix-helix"/>
    <property type="match status" value="1"/>
</dbReference>
<dbReference type="GO" id="GO:0006355">
    <property type="term" value="P:regulation of DNA-templated transcription"/>
    <property type="evidence" value="ECO:0007669"/>
    <property type="project" value="InterPro"/>
</dbReference>
<accession>A0A948WE25</accession>
<organism evidence="2 3">
    <name type="scientific">Eiseniibacteriota bacterium</name>
    <dbReference type="NCBI Taxonomy" id="2212470"/>
    <lineage>
        <taxon>Bacteria</taxon>
        <taxon>Candidatus Eiseniibacteriota</taxon>
    </lineage>
</organism>
<proteinExistence type="predicted"/>
<feature type="region of interest" description="Disordered" evidence="1">
    <location>
        <begin position="111"/>
        <end position="133"/>
    </location>
</feature>
<dbReference type="Gene3D" id="3.30.160.250">
    <property type="match status" value="1"/>
</dbReference>
<dbReference type="InterPro" id="IPR010985">
    <property type="entry name" value="Ribbon_hlx_hlx"/>
</dbReference>
<dbReference type="SUPFAM" id="SSF143100">
    <property type="entry name" value="TTHA1013/TTHA0281-like"/>
    <property type="match status" value="1"/>
</dbReference>
<evidence type="ECO:0000256" key="1">
    <source>
        <dbReference type="SAM" id="MobiDB-lite"/>
    </source>
</evidence>
<gene>
    <name evidence="2" type="ORF">KJ970_15755</name>
</gene>
<protein>
    <submittedName>
        <fullName evidence="2">Type II toxin-antitoxin system HicB family antitoxin</fullName>
    </submittedName>
</protein>
<dbReference type="Proteomes" id="UP000777784">
    <property type="component" value="Unassembled WGS sequence"/>
</dbReference>
<evidence type="ECO:0000313" key="3">
    <source>
        <dbReference type="Proteomes" id="UP000777784"/>
    </source>
</evidence>
<name>A0A948WE25_UNCEI</name>
<dbReference type="InterPro" id="IPR035069">
    <property type="entry name" value="TTHA1013/TTHA0281-like"/>
</dbReference>
<sequence length="166" mass="18522">MNEYSMRIFWSEPDAMFVAVCPEFETLSALGATQEEASRELRVAIDLAIEIYQEDGKRLPKPMKAEAYSGQFRARLPKSLHSWLAECAKLEGVSLNTMLIMAVMSAKTQSAGYHHSEEQPEPRPGLLTTDRSGVDSETLVTSESRFQYGPAKNVKTNHLSLVARVN</sequence>
<dbReference type="AlphaFoldDB" id="A0A948WE25"/>
<reference evidence="2" key="1">
    <citation type="submission" date="2021-05" db="EMBL/GenBank/DDBJ databases">
        <title>Energy efficiency and biological interactions define the core microbiome of deep oligotrophic groundwater.</title>
        <authorList>
            <person name="Mehrshad M."/>
            <person name="Lopez-Fernandez M."/>
            <person name="Bell E."/>
            <person name="Bernier-Latmani R."/>
            <person name="Bertilsson S."/>
            <person name="Dopson M."/>
        </authorList>
    </citation>
    <scope>NUCLEOTIDE SEQUENCE</scope>
    <source>
        <strain evidence="2">Modern_marine.mb.64</strain>
    </source>
</reference>
<dbReference type="Pfam" id="PF05534">
    <property type="entry name" value="HicB"/>
    <property type="match status" value="1"/>
</dbReference>
<dbReference type="InterPro" id="IPR008651">
    <property type="entry name" value="Uncharacterised_HicB"/>
</dbReference>
<dbReference type="EMBL" id="JAHJDP010000088">
    <property type="protein sequence ID" value="MBU2692378.1"/>
    <property type="molecule type" value="Genomic_DNA"/>
</dbReference>
<evidence type="ECO:0000313" key="2">
    <source>
        <dbReference type="EMBL" id="MBU2692378.1"/>
    </source>
</evidence>